<dbReference type="Proteomes" id="UP000183832">
    <property type="component" value="Unassembled WGS sequence"/>
</dbReference>
<gene>
    <name evidence="1" type="ORF">CLUMA_CG013702</name>
</gene>
<reference evidence="1 2" key="1">
    <citation type="submission" date="2015-04" db="EMBL/GenBank/DDBJ databases">
        <authorList>
            <person name="Syromyatnikov M.Y."/>
            <person name="Popov V.N."/>
        </authorList>
    </citation>
    <scope>NUCLEOTIDE SEQUENCE [LARGE SCALE GENOMIC DNA]</scope>
</reference>
<accession>A0A1J1ILJ4</accession>
<evidence type="ECO:0000313" key="2">
    <source>
        <dbReference type="Proteomes" id="UP000183832"/>
    </source>
</evidence>
<dbReference type="AlphaFoldDB" id="A0A1J1ILJ4"/>
<evidence type="ECO:0000313" key="1">
    <source>
        <dbReference type="EMBL" id="CRL00436.1"/>
    </source>
</evidence>
<name>A0A1J1ILJ4_9DIPT</name>
<sequence length="81" mass="9312">MLEKRNVFSETAVSAQQKKAQKCCRKQEFITTLVNIKPQLQGCLLFCVILENFLLAKEFISSFCAVDTSETHFTYLFLLIT</sequence>
<keyword evidence="2" id="KW-1185">Reference proteome</keyword>
<dbReference type="EMBL" id="CVRI01000054">
    <property type="protein sequence ID" value="CRL00436.1"/>
    <property type="molecule type" value="Genomic_DNA"/>
</dbReference>
<proteinExistence type="predicted"/>
<protein>
    <submittedName>
        <fullName evidence="1">CLUMA_CG013702, isoform A</fullName>
    </submittedName>
</protein>
<organism evidence="1 2">
    <name type="scientific">Clunio marinus</name>
    <dbReference type="NCBI Taxonomy" id="568069"/>
    <lineage>
        <taxon>Eukaryota</taxon>
        <taxon>Metazoa</taxon>
        <taxon>Ecdysozoa</taxon>
        <taxon>Arthropoda</taxon>
        <taxon>Hexapoda</taxon>
        <taxon>Insecta</taxon>
        <taxon>Pterygota</taxon>
        <taxon>Neoptera</taxon>
        <taxon>Endopterygota</taxon>
        <taxon>Diptera</taxon>
        <taxon>Nematocera</taxon>
        <taxon>Chironomoidea</taxon>
        <taxon>Chironomidae</taxon>
        <taxon>Clunio</taxon>
    </lineage>
</organism>